<sequence length="1309" mass="151398">METLKAALGIVSSEANELNAEGNDEGPDNEGKDVSFADAKHILKPEHSFLDRDFSRKKQLEKGGTLKKKYKDDSSDSDSSTDDEKTGRRKHSRVDTDSSDRSDSDSDAKRKVKAKKKQKTSKHHKKGRVEDSDDTDFSSDTDDSIRARKSNKKPEKASKRHDSDGDSDHHEVLPRHKTKEVEGHMKMSKRYDSEEESDADSEEEKHGRLEKQKTRRYGSINEDSGRVGVKHASGQDKRVKRRSYSSSDESRSDSDSGSSDSDRRYERTRKSGVVAKRGLPKKQINVRGNAAEKEKNSANVDGLDSLRKSYRRDYKEGSNSRSQAIAKGDKIDEDRDRETVKLAKHGGEDRKFGKIESESKSRIYQNENQERDDYSKSARLGGNDNETERRGRNYNRDVESQSVGRIDQNREDYDTRTKGRNDNDYKKDQDDHGEKKHGRNEYDRTGRKQLRDEDGSKDRVLIRDGEDHPEKKSLRNEDGLQTPRGSGTNGYIQSNKFFVKPRTSKVAENMKGFEGDQGTAGVSRKANKEILEHDRKHQIQLKLVILEDKLIDQGYTDAEIAEKLEEARNSLEAAADENDSNLDKVSDTQTHQIAARKERQMETLKAALGIVSSEANELNAEGNDEGPDNEGKDVSFADAKHILKPEHSFLDRDFSRKKQLEVIQKEETTKKKGVKDTKHHKKGGTLKKKYKDDSSDSDSSTDDEKTGRRKHSRVDTDSSDRSDSDSDSKRKVKAKKKQKTSKHHKKGRVEDSDDTDFSSDTDDSIRARKSNKKPEKASKRHDSDGDSDHHEVLPRHKTKEVEGHMKMSKRYDSEEESDADSEEEKHGRLEKQKTRRYGSINEDSGRVGVKHASGQDKRVKRRSYSSSDESRSDSDSGSSDSDRRYERTRKSGVVAKRGPPKEQINVRGNAAEKEKNSANVDGLDSLRKSYRRDYKEGSNSRSQAMAKGDKIDEDRDRETVKLAKHGGEDRKFGKTESESKSRIYQNENQERDDYSKSSRLGGNDNETERRGRNYNRDVESQSVGRIDQNREDYDTRTKGRDDNDYKKDQDDHGGKKHGRNEYDRTGRKQLRDEDGSKDRVLKRDGEDHPEKKSLRDEDGRGERKHGKDEDYPTGRKHLRDEDDHGERKIRRIEDERTGRKTLRDEVDYGERKTSRDEDGRGEKKSSRDGEDHRETKIRRIEDDRAGKKTLGNEDDYEERKHLRDEERKNSRDEDDRRERKNSRDEDDRRERKNTRDEDDHKERKNSRDEDDRKERKSSRDEDVRGERKHRGDDDYPGERKRRRDDDDHGERRHYRRDDDDRGERRHRRE</sequence>
<proteinExistence type="predicted"/>
<keyword evidence="2" id="KW-1185">Reference proteome</keyword>
<dbReference type="EMBL" id="CASHSV030000110">
    <property type="protein sequence ID" value="CAJ2651099.1"/>
    <property type="molecule type" value="Genomic_DNA"/>
</dbReference>
<evidence type="ECO:0000313" key="2">
    <source>
        <dbReference type="Proteomes" id="UP001177021"/>
    </source>
</evidence>
<dbReference type="Proteomes" id="UP001177021">
    <property type="component" value="Unassembled WGS sequence"/>
</dbReference>
<protein>
    <submittedName>
        <fullName evidence="1">Uncharacterized protein</fullName>
    </submittedName>
</protein>
<name>A0ACB0K481_TRIPR</name>
<accession>A0ACB0K481</accession>
<comment type="caution">
    <text evidence="1">The sequence shown here is derived from an EMBL/GenBank/DDBJ whole genome shotgun (WGS) entry which is preliminary data.</text>
</comment>
<organism evidence="1 2">
    <name type="scientific">Trifolium pratense</name>
    <name type="common">Red clover</name>
    <dbReference type="NCBI Taxonomy" id="57577"/>
    <lineage>
        <taxon>Eukaryota</taxon>
        <taxon>Viridiplantae</taxon>
        <taxon>Streptophyta</taxon>
        <taxon>Embryophyta</taxon>
        <taxon>Tracheophyta</taxon>
        <taxon>Spermatophyta</taxon>
        <taxon>Magnoliopsida</taxon>
        <taxon>eudicotyledons</taxon>
        <taxon>Gunneridae</taxon>
        <taxon>Pentapetalae</taxon>
        <taxon>rosids</taxon>
        <taxon>fabids</taxon>
        <taxon>Fabales</taxon>
        <taxon>Fabaceae</taxon>
        <taxon>Papilionoideae</taxon>
        <taxon>50 kb inversion clade</taxon>
        <taxon>NPAAA clade</taxon>
        <taxon>Hologalegina</taxon>
        <taxon>IRL clade</taxon>
        <taxon>Trifolieae</taxon>
        <taxon>Trifolium</taxon>
    </lineage>
</organism>
<gene>
    <name evidence="1" type="ORF">MILVUS5_LOCUS18783</name>
</gene>
<reference evidence="1" key="1">
    <citation type="submission" date="2023-10" db="EMBL/GenBank/DDBJ databases">
        <authorList>
            <person name="Rodriguez Cubillos JULIANA M."/>
            <person name="De Vega J."/>
        </authorList>
    </citation>
    <scope>NUCLEOTIDE SEQUENCE</scope>
</reference>
<evidence type="ECO:0000313" key="1">
    <source>
        <dbReference type="EMBL" id="CAJ2651099.1"/>
    </source>
</evidence>